<feature type="domain" description="Ubiquitin-like" evidence="8">
    <location>
        <begin position="382"/>
        <end position="457"/>
    </location>
</feature>
<dbReference type="STRING" id="4572.M8AJB6"/>
<evidence type="ECO:0000259" key="8">
    <source>
        <dbReference type="PROSITE" id="PS50053"/>
    </source>
</evidence>
<accession>M8AJB6</accession>
<reference evidence="9" key="1">
    <citation type="journal article" date="2013" name="Nature">
        <title>Draft genome of the wheat A-genome progenitor Triticum urartu.</title>
        <authorList>
            <person name="Ling H.Q."/>
            <person name="Zhao S."/>
            <person name="Liu D."/>
            <person name="Wang J."/>
            <person name="Sun H."/>
            <person name="Zhang C."/>
            <person name="Fan H."/>
            <person name="Li D."/>
            <person name="Dong L."/>
            <person name="Tao Y."/>
            <person name="Gao C."/>
            <person name="Wu H."/>
            <person name="Li Y."/>
            <person name="Cui Y."/>
            <person name="Guo X."/>
            <person name="Zheng S."/>
            <person name="Wang B."/>
            <person name="Yu K."/>
            <person name="Liang Q."/>
            <person name="Yang W."/>
            <person name="Lou X."/>
            <person name="Chen J."/>
            <person name="Feng M."/>
            <person name="Jian J."/>
            <person name="Zhang X."/>
            <person name="Luo G."/>
            <person name="Jiang Y."/>
            <person name="Liu J."/>
            <person name="Wang Z."/>
            <person name="Sha Y."/>
            <person name="Zhang B."/>
            <person name="Wu H."/>
            <person name="Tang D."/>
            <person name="Shen Q."/>
            <person name="Xue P."/>
            <person name="Zou S."/>
            <person name="Wang X."/>
            <person name="Liu X."/>
            <person name="Wang F."/>
            <person name="Yang Y."/>
            <person name="An X."/>
            <person name="Dong Z."/>
            <person name="Zhang K."/>
            <person name="Zhang X."/>
            <person name="Luo M.C."/>
            <person name="Dvorak J."/>
            <person name="Tong Y."/>
            <person name="Wang J."/>
            <person name="Yang H."/>
            <person name="Li Z."/>
            <person name="Wang D."/>
            <person name="Zhang A."/>
            <person name="Wang J."/>
        </authorList>
    </citation>
    <scope>NUCLEOTIDE SEQUENCE</scope>
</reference>
<proteinExistence type="inferred from homology"/>
<dbReference type="FunFam" id="3.10.20.90:FF:000016">
    <property type="entry name" value="Polyubiquitin 3"/>
    <property type="match status" value="3"/>
</dbReference>
<evidence type="ECO:0000256" key="1">
    <source>
        <dbReference type="ARBA" id="ARBA00004123"/>
    </source>
</evidence>
<sequence>MTSACCAAARDPPPVLLLARPGPGFHFMKKPSREELHLVRGPCRAGAAARVLGGFVGTGDLADFWHTARGQGSLLGARYVDGAWRRLHGGGARGRGLEKTVLTRWRQKAERAMRDWARRINYFLSLRLEVLDCLIVVELEMEIPRLSGGGPIVGGKASLVSWEELHLVRGPCRAGAAARVLGGFVGTGDLADFWHTARGQGSLLGARYVDGAWRRLHGGVARGRRLEKTMQIFVKTLTGKTITLEVESSDTIDNVKAKIQDKEGIPPDQQRLIFAGKQLEDGRTLADYNIQKESTLHLVLRLRGGMQIFVKTLTGKTITLEVESSDTIDNVKAKIQDKEGIPPDQQRLIFAGKQLEDGRTLADYNIQKESTLHLVLRLRGGMQIFVKTLTGKTITLEVESSDTIDNVKAKIQDKEGIPPDQQRLIFAGKQLEDGRTLADYNIQKESTLHLVLRLRGGQ</sequence>
<comment type="similarity">
    <text evidence="3">Belongs to the ubiquitin family.</text>
</comment>
<comment type="subcellular location">
    <subcellularLocation>
        <location evidence="2">Cytoplasm</location>
    </subcellularLocation>
    <subcellularLocation>
        <location evidence="1">Nucleus</location>
    </subcellularLocation>
</comment>
<keyword evidence="5" id="KW-1017">Isopeptide bond</keyword>
<protein>
    <submittedName>
        <fullName evidence="9">Polyubiquitin</fullName>
    </submittedName>
</protein>
<dbReference type="AlphaFoldDB" id="M8AJB6"/>
<evidence type="ECO:0000256" key="7">
    <source>
        <dbReference type="ARBA" id="ARBA00023242"/>
    </source>
</evidence>
<dbReference type="PANTHER" id="PTHR10666">
    <property type="entry name" value="UBIQUITIN"/>
    <property type="match status" value="1"/>
</dbReference>
<dbReference type="InterPro" id="IPR000626">
    <property type="entry name" value="Ubiquitin-like_dom"/>
</dbReference>
<evidence type="ECO:0000256" key="6">
    <source>
        <dbReference type="ARBA" id="ARBA00022843"/>
    </source>
</evidence>
<dbReference type="GO" id="GO:0005737">
    <property type="term" value="C:cytoplasm"/>
    <property type="evidence" value="ECO:0007669"/>
    <property type="project" value="UniProtKB-SubCell"/>
</dbReference>
<dbReference type="Pfam" id="PF00240">
    <property type="entry name" value="ubiquitin"/>
    <property type="match status" value="3"/>
</dbReference>
<evidence type="ECO:0000256" key="2">
    <source>
        <dbReference type="ARBA" id="ARBA00004496"/>
    </source>
</evidence>
<dbReference type="SUPFAM" id="SSF54236">
    <property type="entry name" value="Ubiquitin-like"/>
    <property type="match status" value="3"/>
</dbReference>
<feature type="domain" description="Ubiquitin-like" evidence="8">
    <location>
        <begin position="306"/>
        <end position="381"/>
    </location>
</feature>
<evidence type="ECO:0000313" key="9">
    <source>
        <dbReference type="EMBL" id="EMS60894.1"/>
    </source>
</evidence>
<dbReference type="GO" id="GO:0005634">
    <property type="term" value="C:nucleus"/>
    <property type="evidence" value="ECO:0007669"/>
    <property type="project" value="UniProtKB-SubCell"/>
</dbReference>
<dbReference type="InterPro" id="IPR019956">
    <property type="entry name" value="Ubiquitin_dom"/>
</dbReference>
<dbReference type="Gene3D" id="3.10.20.90">
    <property type="entry name" value="Phosphatidylinositol 3-kinase Catalytic Subunit, Chain A, domain 1"/>
    <property type="match status" value="3"/>
</dbReference>
<dbReference type="CDD" id="cd01803">
    <property type="entry name" value="Ubl_ubiquitin"/>
    <property type="match status" value="3"/>
</dbReference>
<organism evidence="9">
    <name type="scientific">Triticum urartu</name>
    <name type="common">Red wild einkorn</name>
    <name type="synonym">Crithodium urartu</name>
    <dbReference type="NCBI Taxonomy" id="4572"/>
    <lineage>
        <taxon>Eukaryota</taxon>
        <taxon>Viridiplantae</taxon>
        <taxon>Streptophyta</taxon>
        <taxon>Embryophyta</taxon>
        <taxon>Tracheophyta</taxon>
        <taxon>Spermatophyta</taxon>
        <taxon>Magnoliopsida</taxon>
        <taxon>Liliopsida</taxon>
        <taxon>Poales</taxon>
        <taxon>Poaceae</taxon>
        <taxon>BOP clade</taxon>
        <taxon>Pooideae</taxon>
        <taxon>Triticodae</taxon>
        <taxon>Triticeae</taxon>
        <taxon>Triticinae</taxon>
        <taxon>Triticum</taxon>
    </lineage>
</organism>
<dbReference type="eggNOG" id="KOG0001">
    <property type="taxonomic scope" value="Eukaryota"/>
</dbReference>
<name>M8AJB6_TRIUA</name>
<dbReference type="PRINTS" id="PR00348">
    <property type="entry name" value="UBIQUITIN"/>
</dbReference>
<evidence type="ECO:0000256" key="4">
    <source>
        <dbReference type="ARBA" id="ARBA00022490"/>
    </source>
</evidence>
<dbReference type="PROSITE" id="PS50053">
    <property type="entry name" value="UBIQUITIN_2"/>
    <property type="match status" value="3"/>
</dbReference>
<dbReference type="SMART" id="SM00213">
    <property type="entry name" value="UBQ"/>
    <property type="match status" value="3"/>
</dbReference>
<keyword evidence="6" id="KW-0832">Ubl conjugation</keyword>
<dbReference type="PROSITE" id="PS00299">
    <property type="entry name" value="UBIQUITIN_1"/>
    <property type="match status" value="3"/>
</dbReference>
<evidence type="ECO:0000256" key="5">
    <source>
        <dbReference type="ARBA" id="ARBA00022499"/>
    </source>
</evidence>
<dbReference type="InterPro" id="IPR029071">
    <property type="entry name" value="Ubiquitin-like_domsf"/>
</dbReference>
<dbReference type="InterPro" id="IPR019954">
    <property type="entry name" value="Ubiquitin_CS"/>
</dbReference>
<keyword evidence="7" id="KW-0539">Nucleus</keyword>
<keyword evidence="4" id="KW-0963">Cytoplasm</keyword>
<feature type="domain" description="Ubiquitin-like" evidence="8">
    <location>
        <begin position="230"/>
        <end position="305"/>
    </location>
</feature>
<dbReference type="InterPro" id="IPR050158">
    <property type="entry name" value="Ubiquitin_ubiquitin-like"/>
</dbReference>
<dbReference type="EMBL" id="KD103631">
    <property type="protein sequence ID" value="EMS60894.1"/>
    <property type="molecule type" value="Genomic_DNA"/>
</dbReference>
<gene>
    <name evidence="9" type="ORF">TRIUR3_34721</name>
</gene>
<dbReference type="GO" id="GO:0003729">
    <property type="term" value="F:mRNA binding"/>
    <property type="evidence" value="ECO:0007669"/>
    <property type="project" value="UniProtKB-ARBA"/>
</dbReference>
<evidence type="ECO:0000256" key="3">
    <source>
        <dbReference type="ARBA" id="ARBA00008430"/>
    </source>
</evidence>